<dbReference type="PANTHER" id="PTHR42879">
    <property type="entry name" value="3-OXOACYL-(ACYL-CARRIER-PROTEIN) REDUCTASE"/>
    <property type="match status" value="1"/>
</dbReference>
<dbReference type="NCBIfam" id="NF004200">
    <property type="entry name" value="PRK05653.1-5"/>
    <property type="match status" value="1"/>
</dbReference>
<dbReference type="EMBL" id="LNQE01001060">
    <property type="protein sequence ID" value="KUG21480.1"/>
    <property type="molecule type" value="Genomic_DNA"/>
</dbReference>
<evidence type="ECO:0000313" key="4">
    <source>
        <dbReference type="EMBL" id="KUG21480.1"/>
    </source>
</evidence>
<dbReference type="AlphaFoldDB" id="A0A0W8FKN4"/>
<dbReference type="InterPro" id="IPR057326">
    <property type="entry name" value="KR_dom"/>
</dbReference>
<dbReference type="Gene3D" id="3.40.50.720">
    <property type="entry name" value="NAD(P)-binding Rossmann-like Domain"/>
    <property type="match status" value="1"/>
</dbReference>
<feature type="domain" description="Ketoreductase" evidence="3">
    <location>
        <begin position="5"/>
        <end position="195"/>
    </location>
</feature>
<evidence type="ECO:0000256" key="2">
    <source>
        <dbReference type="ARBA" id="ARBA00023002"/>
    </source>
</evidence>
<dbReference type="GO" id="GO:0004316">
    <property type="term" value="F:3-oxoacyl-[acyl-carrier-protein] reductase (NADPH) activity"/>
    <property type="evidence" value="ECO:0007669"/>
    <property type="project" value="UniProtKB-EC"/>
</dbReference>
<sequence>MDDKKIAIITGASRGIGRATAIELSKVGYFVIINFKSNESAAQETLSLVQAVGGEGEISRFDVADSTQTKDAVKTIIEHYKNIHVLVNNAGITADGLFMLLGEDEWDSVINTSLKGFYNMTKPVLREMVRKKRGSIISLSSLSALMPNRGQSNYSAAKAGIIAASRSLATEVARFGIRVNVVAPGLIETDMVKEAPVEQIKQMIPMARLGKPEEVANVIRFLCSDDASYITGQVIGINGGIC</sequence>
<name>A0A0W8FKN4_9ZZZZ</name>
<comment type="caution">
    <text evidence="4">The sequence shown here is derived from an EMBL/GenBank/DDBJ whole genome shotgun (WGS) entry which is preliminary data.</text>
</comment>
<organism evidence="4">
    <name type="scientific">hydrocarbon metagenome</name>
    <dbReference type="NCBI Taxonomy" id="938273"/>
    <lineage>
        <taxon>unclassified sequences</taxon>
        <taxon>metagenomes</taxon>
        <taxon>ecological metagenomes</taxon>
    </lineage>
</organism>
<keyword evidence="2 4" id="KW-0560">Oxidoreductase</keyword>
<evidence type="ECO:0000259" key="3">
    <source>
        <dbReference type="SMART" id="SM00822"/>
    </source>
</evidence>
<gene>
    <name evidence="4" type="ORF">ASZ90_008763</name>
</gene>
<comment type="similarity">
    <text evidence="1">Belongs to the short-chain dehydrogenases/reductases (SDR) family.</text>
</comment>
<protein>
    <submittedName>
        <fullName evidence="4">3-oxoacyl-acp reductase</fullName>
        <ecNumber evidence="4">1.1.1.100</ecNumber>
    </submittedName>
</protein>
<dbReference type="SMART" id="SM00822">
    <property type="entry name" value="PKS_KR"/>
    <property type="match status" value="1"/>
</dbReference>
<dbReference type="PRINTS" id="PR00081">
    <property type="entry name" value="GDHRDH"/>
</dbReference>
<dbReference type="FunFam" id="3.40.50.720:FF:000173">
    <property type="entry name" value="3-oxoacyl-[acyl-carrier protein] reductase"/>
    <property type="match status" value="1"/>
</dbReference>
<dbReference type="EC" id="1.1.1.100" evidence="4"/>
<dbReference type="InterPro" id="IPR002347">
    <property type="entry name" value="SDR_fam"/>
</dbReference>
<proteinExistence type="inferred from homology"/>
<dbReference type="Pfam" id="PF13561">
    <property type="entry name" value="adh_short_C2"/>
    <property type="match status" value="1"/>
</dbReference>
<dbReference type="NCBIfam" id="NF009466">
    <property type="entry name" value="PRK12826.1-2"/>
    <property type="match status" value="1"/>
</dbReference>
<reference evidence="4" key="1">
    <citation type="journal article" date="2015" name="Proc. Natl. Acad. Sci. U.S.A.">
        <title>Networks of energetic and metabolic interactions define dynamics in microbial communities.</title>
        <authorList>
            <person name="Embree M."/>
            <person name="Liu J.K."/>
            <person name="Al-Bassam M.M."/>
            <person name="Zengler K."/>
        </authorList>
    </citation>
    <scope>NUCLEOTIDE SEQUENCE</scope>
</reference>
<evidence type="ECO:0000256" key="1">
    <source>
        <dbReference type="ARBA" id="ARBA00006484"/>
    </source>
</evidence>
<dbReference type="InterPro" id="IPR036291">
    <property type="entry name" value="NAD(P)-bd_dom_sf"/>
</dbReference>
<dbReference type="SUPFAM" id="SSF51735">
    <property type="entry name" value="NAD(P)-binding Rossmann-fold domains"/>
    <property type="match status" value="1"/>
</dbReference>
<dbReference type="PRINTS" id="PR00080">
    <property type="entry name" value="SDRFAMILY"/>
</dbReference>
<accession>A0A0W8FKN4</accession>
<dbReference type="InterPro" id="IPR050259">
    <property type="entry name" value="SDR"/>
</dbReference>
<dbReference type="PANTHER" id="PTHR42879:SF2">
    <property type="entry name" value="3-OXOACYL-[ACYL-CARRIER-PROTEIN] REDUCTASE FABG"/>
    <property type="match status" value="1"/>
</dbReference>